<keyword evidence="3" id="KW-0732">Signal</keyword>
<dbReference type="Pfam" id="PF04536">
    <property type="entry name" value="TPM_phosphatase"/>
    <property type="match status" value="1"/>
</dbReference>
<keyword evidence="6" id="KW-1185">Reference proteome</keyword>
<comment type="caution">
    <text evidence="5">The sequence shown here is derived from an EMBL/GenBank/DDBJ whole genome shotgun (WGS) entry which is preliminary data.</text>
</comment>
<accession>A0ABT4M168</accession>
<feature type="chain" id="PRO_5045171263" evidence="3">
    <location>
        <begin position="28"/>
        <end position="313"/>
    </location>
</feature>
<dbReference type="PANTHER" id="PTHR30373">
    <property type="entry name" value="UPF0603 PROTEIN YGCG"/>
    <property type="match status" value="1"/>
</dbReference>
<keyword evidence="2" id="KW-0472">Membrane</keyword>
<feature type="transmembrane region" description="Helical" evidence="2">
    <location>
        <begin position="231"/>
        <end position="251"/>
    </location>
</feature>
<evidence type="ECO:0000256" key="3">
    <source>
        <dbReference type="SAM" id="SignalP"/>
    </source>
</evidence>
<dbReference type="PANTHER" id="PTHR30373:SF2">
    <property type="entry name" value="UPF0603 PROTEIN YGCG"/>
    <property type="match status" value="1"/>
</dbReference>
<feature type="signal peptide" evidence="3">
    <location>
        <begin position="1"/>
        <end position="27"/>
    </location>
</feature>
<feature type="domain" description="TPM" evidence="4">
    <location>
        <begin position="53"/>
        <end position="175"/>
    </location>
</feature>
<keyword evidence="2" id="KW-0812">Transmembrane</keyword>
<organism evidence="5 6">
    <name type="scientific">Castellaniella denitrificans</name>
    <dbReference type="NCBI Taxonomy" id="56119"/>
    <lineage>
        <taxon>Bacteria</taxon>
        <taxon>Pseudomonadati</taxon>
        <taxon>Pseudomonadota</taxon>
        <taxon>Betaproteobacteria</taxon>
        <taxon>Burkholderiales</taxon>
        <taxon>Alcaligenaceae</taxon>
        <taxon>Castellaniella</taxon>
    </lineage>
</organism>
<name>A0ABT4M168_9BURK</name>
<gene>
    <name evidence="5" type="ORF">O4H32_02325</name>
</gene>
<feature type="transmembrane region" description="Helical" evidence="2">
    <location>
        <begin position="201"/>
        <end position="225"/>
    </location>
</feature>
<feature type="region of interest" description="Disordered" evidence="1">
    <location>
        <begin position="294"/>
        <end position="313"/>
    </location>
</feature>
<reference evidence="5" key="1">
    <citation type="submission" date="2022-12" db="EMBL/GenBank/DDBJ databases">
        <title>Bacterial isolates from different developmental stages of Nematostella vectensis.</title>
        <authorList>
            <person name="Fraune S."/>
        </authorList>
    </citation>
    <scope>NUCLEOTIDE SEQUENCE</scope>
    <source>
        <strain evidence="5">G21619-S1</strain>
    </source>
</reference>
<dbReference type="RefSeq" id="WP_269356304.1">
    <property type="nucleotide sequence ID" value="NZ_JAPWHE010000001.1"/>
</dbReference>
<evidence type="ECO:0000259" key="4">
    <source>
        <dbReference type="Pfam" id="PF04536"/>
    </source>
</evidence>
<dbReference type="Gene3D" id="3.10.310.50">
    <property type="match status" value="1"/>
</dbReference>
<dbReference type="EMBL" id="JAPWHE010000001">
    <property type="protein sequence ID" value="MCZ4328790.1"/>
    <property type="molecule type" value="Genomic_DNA"/>
</dbReference>
<protein>
    <submittedName>
        <fullName evidence="5">TPM domain-containing protein</fullName>
    </submittedName>
</protein>
<dbReference type="Proteomes" id="UP001068379">
    <property type="component" value="Unassembled WGS sequence"/>
</dbReference>
<evidence type="ECO:0000256" key="1">
    <source>
        <dbReference type="SAM" id="MobiDB-lite"/>
    </source>
</evidence>
<evidence type="ECO:0000313" key="5">
    <source>
        <dbReference type="EMBL" id="MCZ4328790.1"/>
    </source>
</evidence>
<evidence type="ECO:0000313" key="6">
    <source>
        <dbReference type="Proteomes" id="UP001068379"/>
    </source>
</evidence>
<dbReference type="InterPro" id="IPR007621">
    <property type="entry name" value="TPM_dom"/>
</dbReference>
<proteinExistence type="predicted"/>
<keyword evidence="2" id="KW-1133">Transmembrane helix</keyword>
<sequence>MSPRRMLANGMLALGLIIGAGMPPAGAQAHAATPAPAPDAGATVAVPAWTGPVMDLAGVLTPEQIGTLTGQVRALEKTHGSQLFVLLVPTTGGEAIEQFARRVFDQWGVGRKGIDDGVLLLVAVRDRRLRIDVGYGLEGAVTDVDAGRIIRERITPRFAQDDVYGGVEAGVSALSGLIAGEPLPPPAPPDEGDGLDERVMFLPLTFFALVMTPPIGALLMGGFVFVLTESLLWAGLGALAGLALGILGRVLGIPEKLARGRGGRGGGRGGGGGGGFGGGFGGGGGGGFGGGGGGSSGGGGGGRGGGGGASGGW</sequence>
<evidence type="ECO:0000256" key="2">
    <source>
        <dbReference type="SAM" id="Phobius"/>
    </source>
</evidence>